<name>T1DN33_ANOAQ</name>
<dbReference type="PANTHER" id="PTHR33562:SF20">
    <property type="entry name" value="PROTEIN QUIVER"/>
    <property type="match status" value="1"/>
</dbReference>
<evidence type="ECO:0000256" key="2">
    <source>
        <dbReference type="ARBA" id="ARBA00022622"/>
    </source>
</evidence>
<evidence type="ECO:0000256" key="8">
    <source>
        <dbReference type="ARBA" id="ARBA00023288"/>
    </source>
</evidence>
<evidence type="ECO:0000256" key="7">
    <source>
        <dbReference type="ARBA" id="ARBA00023180"/>
    </source>
</evidence>
<evidence type="ECO:0000256" key="1">
    <source>
        <dbReference type="ARBA" id="ARBA00004589"/>
    </source>
</evidence>
<feature type="transmembrane region" description="Helical" evidence="9">
    <location>
        <begin position="137"/>
        <end position="156"/>
    </location>
</feature>
<dbReference type="VEuPathDB" id="VectorBase:AAQUA_004370"/>
<dbReference type="InterPro" id="IPR045860">
    <property type="entry name" value="Snake_toxin-like_sf"/>
</dbReference>
<keyword evidence="5 9" id="KW-1133">Transmembrane helix</keyword>
<keyword evidence="4 10" id="KW-0732">Signal</keyword>
<dbReference type="RefSeq" id="XP_050086051.1">
    <property type="nucleotide sequence ID" value="XM_050230094.1"/>
</dbReference>
<evidence type="ECO:0000256" key="10">
    <source>
        <dbReference type="SAM" id="SignalP"/>
    </source>
</evidence>
<keyword evidence="8" id="KW-0449">Lipoprotein</keyword>
<keyword evidence="3 9" id="KW-0812">Transmembrane</keyword>
<evidence type="ECO:0000313" key="11">
    <source>
        <dbReference type="EMBL" id="JAA98365.1"/>
    </source>
</evidence>
<evidence type="ECO:0000256" key="3">
    <source>
        <dbReference type="ARBA" id="ARBA00022692"/>
    </source>
</evidence>
<dbReference type="GeneID" id="126571521"/>
<dbReference type="AlphaFoldDB" id="T1DN33"/>
<evidence type="ECO:0000256" key="6">
    <source>
        <dbReference type="ARBA" id="ARBA00023136"/>
    </source>
</evidence>
<keyword evidence="6 9" id="KW-0472">Membrane</keyword>
<proteinExistence type="evidence at transcript level"/>
<protein>
    <submittedName>
        <fullName evidence="11">Putative plasma membrane protein</fullName>
    </submittedName>
</protein>
<feature type="chain" id="PRO_5004574852" evidence="10">
    <location>
        <begin position="31"/>
        <end position="158"/>
    </location>
</feature>
<reference evidence="11" key="1">
    <citation type="submission" date="2013-07" db="EMBL/GenBank/DDBJ databases">
        <title>Transcriptome sequencing and developmental regulation of gene expression in Anopheles aquasalis.</title>
        <authorList>
            <consortium name="Brazilian Malaria Network (MCT/CNPq/MS/SCTIE/DECIT/PRONEX 555648/2009-5) and Research Network on Bioactive Molecules from Arthropod Vectors (NAP-MOBIARVE"/>
            <consortium name="University of Sao Paulo)"/>
            <person name="Marinotti O."/>
            <person name="Ribeiro J.M.C."/>
            <person name="Costa-da-Silva A.L."/>
            <person name="Silva M.C.P."/>
            <person name="Lopes A.R."/>
            <person name="Barros M.S."/>
            <person name="Sa-Nunes A."/>
            <person name="Konjin B.B."/>
            <person name="Carvalho E."/>
            <person name="Suesdek L."/>
            <person name="Silva-Neto M.A.C."/>
            <person name="Capurro M.L."/>
        </authorList>
    </citation>
    <scope>NUCLEOTIDE SEQUENCE</scope>
    <source>
        <tissue evidence="11">Whole body</tissue>
    </source>
</reference>
<accession>T1DN33</accession>
<comment type="subcellular location">
    <subcellularLocation>
        <location evidence="1">Membrane</location>
        <topology evidence="1">Lipid-anchor</topology>
        <topology evidence="1">GPI-anchor</topology>
    </subcellularLocation>
</comment>
<dbReference type="EMBL" id="GAMD01003225">
    <property type="protein sequence ID" value="JAA98365.1"/>
    <property type="molecule type" value="mRNA"/>
</dbReference>
<evidence type="ECO:0000256" key="5">
    <source>
        <dbReference type="ARBA" id="ARBA00022989"/>
    </source>
</evidence>
<feature type="signal peptide" evidence="10">
    <location>
        <begin position="1"/>
        <end position="30"/>
    </location>
</feature>
<sequence>MATTIQRVSPVAVLCLFVGVFVTLSPTVTALQCYQCQSATSWSDCMSRAVTVTCGSTTPFSVMGREIFLAPEARQNAEPACLGVYAEGTLGGVKGYAHVRECFVNDKSMCSLVQASLPPEIKIKDCDLCTTDLCNGASRYTVGLSSLLLLAFAVLLRK</sequence>
<evidence type="ECO:0000256" key="4">
    <source>
        <dbReference type="ARBA" id="ARBA00022729"/>
    </source>
</evidence>
<organism evidence="11">
    <name type="scientific">Anopheles aquasalis</name>
    <name type="common">Malaria mosquito</name>
    <dbReference type="NCBI Taxonomy" id="42839"/>
    <lineage>
        <taxon>Eukaryota</taxon>
        <taxon>Metazoa</taxon>
        <taxon>Ecdysozoa</taxon>
        <taxon>Arthropoda</taxon>
        <taxon>Hexapoda</taxon>
        <taxon>Insecta</taxon>
        <taxon>Pterygota</taxon>
        <taxon>Neoptera</taxon>
        <taxon>Endopterygota</taxon>
        <taxon>Diptera</taxon>
        <taxon>Nematocera</taxon>
        <taxon>Culicoidea</taxon>
        <taxon>Culicidae</taxon>
        <taxon>Anophelinae</taxon>
        <taxon>Anopheles</taxon>
    </lineage>
</organism>
<evidence type="ECO:0000256" key="9">
    <source>
        <dbReference type="SAM" id="Phobius"/>
    </source>
</evidence>
<dbReference type="SUPFAM" id="SSF57302">
    <property type="entry name" value="Snake toxin-like"/>
    <property type="match status" value="1"/>
</dbReference>
<dbReference type="PANTHER" id="PTHR33562">
    <property type="entry name" value="ATILLA, ISOFORM B-RELATED-RELATED"/>
    <property type="match status" value="1"/>
</dbReference>
<keyword evidence="2" id="KW-0336">GPI-anchor</keyword>
<dbReference type="InterPro" id="IPR050975">
    <property type="entry name" value="Sleep_regulator"/>
</dbReference>
<dbReference type="GO" id="GO:0098552">
    <property type="term" value="C:side of membrane"/>
    <property type="evidence" value="ECO:0007669"/>
    <property type="project" value="UniProtKB-KW"/>
</dbReference>
<keyword evidence="7" id="KW-0325">Glycoprotein</keyword>